<reference evidence="2 3" key="1">
    <citation type="submission" date="2016-10" db="EMBL/GenBank/DDBJ databases">
        <authorList>
            <person name="de Groot N.N."/>
        </authorList>
    </citation>
    <scope>NUCLEOTIDE SEQUENCE [LARGE SCALE GENOMIC DNA]</scope>
    <source>
        <strain evidence="2 3">Z108</strain>
    </source>
</reference>
<dbReference type="EMBL" id="FOQK01000010">
    <property type="protein sequence ID" value="SFH97542.1"/>
    <property type="molecule type" value="Genomic_DNA"/>
</dbReference>
<feature type="transmembrane region" description="Helical" evidence="1">
    <location>
        <begin position="6"/>
        <end position="27"/>
    </location>
</feature>
<sequence>MRFLTLLRDFLLSLIAGLAANYLFTVLMK</sequence>
<evidence type="ECO:0000256" key="1">
    <source>
        <dbReference type="SAM" id="Phobius"/>
    </source>
</evidence>
<keyword evidence="1" id="KW-1133">Transmembrane helix</keyword>
<evidence type="ECO:0000313" key="3">
    <source>
        <dbReference type="Proteomes" id="UP000183639"/>
    </source>
</evidence>
<proteinExistence type="predicted"/>
<accession>A0A1I3EET2</accession>
<organism evidence="2 3">
    <name type="scientific">Selenomonas ruminantium</name>
    <dbReference type="NCBI Taxonomy" id="971"/>
    <lineage>
        <taxon>Bacteria</taxon>
        <taxon>Bacillati</taxon>
        <taxon>Bacillota</taxon>
        <taxon>Negativicutes</taxon>
        <taxon>Selenomonadales</taxon>
        <taxon>Selenomonadaceae</taxon>
        <taxon>Selenomonas</taxon>
    </lineage>
</organism>
<name>A0A1I3EET2_SELRU</name>
<dbReference type="Proteomes" id="UP000183639">
    <property type="component" value="Unassembled WGS sequence"/>
</dbReference>
<protein>
    <submittedName>
        <fullName evidence="2">Uncharacterized protein</fullName>
    </submittedName>
</protein>
<keyword evidence="1" id="KW-0472">Membrane</keyword>
<evidence type="ECO:0000313" key="2">
    <source>
        <dbReference type="EMBL" id="SFH97542.1"/>
    </source>
</evidence>
<gene>
    <name evidence="2" type="ORF">SAMN04487861_1107</name>
</gene>
<dbReference type="AlphaFoldDB" id="A0A1I3EET2"/>
<keyword evidence="1" id="KW-0812">Transmembrane</keyword>